<evidence type="ECO:0000256" key="1">
    <source>
        <dbReference type="SAM" id="MobiDB-lite"/>
    </source>
</evidence>
<feature type="region of interest" description="Disordered" evidence="1">
    <location>
        <begin position="47"/>
        <end position="67"/>
    </location>
</feature>
<protein>
    <submittedName>
        <fullName evidence="2">(Mediterranean fruit fly) hypothetical protein</fullName>
    </submittedName>
</protein>
<gene>
    <name evidence="2" type="ORF">CCAP1982_LOCUS9661</name>
</gene>
<evidence type="ECO:0000313" key="3">
    <source>
        <dbReference type="Proteomes" id="UP000606786"/>
    </source>
</evidence>
<dbReference type="EMBL" id="CAJHJT010000023">
    <property type="protein sequence ID" value="CAD7001163.1"/>
    <property type="molecule type" value="Genomic_DNA"/>
</dbReference>
<evidence type="ECO:0000313" key="2">
    <source>
        <dbReference type="EMBL" id="CAD7001163.1"/>
    </source>
</evidence>
<keyword evidence="3" id="KW-1185">Reference proteome</keyword>
<reference evidence="2" key="1">
    <citation type="submission" date="2020-11" db="EMBL/GenBank/DDBJ databases">
        <authorList>
            <person name="Whitehead M."/>
        </authorList>
    </citation>
    <scope>NUCLEOTIDE SEQUENCE</scope>
    <source>
        <strain evidence="2">EGII</strain>
    </source>
</reference>
<organism evidence="2 3">
    <name type="scientific">Ceratitis capitata</name>
    <name type="common">Mediterranean fruit fly</name>
    <name type="synonym">Tephritis capitata</name>
    <dbReference type="NCBI Taxonomy" id="7213"/>
    <lineage>
        <taxon>Eukaryota</taxon>
        <taxon>Metazoa</taxon>
        <taxon>Ecdysozoa</taxon>
        <taxon>Arthropoda</taxon>
        <taxon>Hexapoda</taxon>
        <taxon>Insecta</taxon>
        <taxon>Pterygota</taxon>
        <taxon>Neoptera</taxon>
        <taxon>Endopterygota</taxon>
        <taxon>Diptera</taxon>
        <taxon>Brachycera</taxon>
        <taxon>Muscomorpha</taxon>
        <taxon>Tephritoidea</taxon>
        <taxon>Tephritidae</taxon>
        <taxon>Ceratitis</taxon>
        <taxon>Ceratitis</taxon>
    </lineage>
</organism>
<feature type="compositionally biased region" description="Pro residues" evidence="1">
    <location>
        <begin position="52"/>
        <end position="64"/>
    </location>
</feature>
<feature type="non-terminal residue" evidence="2">
    <location>
        <position position="1"/>
    </location>
</feature>
<proteinExistence type="predicted"/>
<comment type="caution">
    <text evidence="2">The sequence shown here is derived from an EMBL/GenBank/DDBJ whole genome shotgun (WGS) entry which is preliminary data.</text>
</comment>
<accession>A0A811UVT4</accession>
<dbReference type="AlphaFoldDB" id="A0A811UVT4"/>
<name>A0A811UVT4_CERCA</name>
<dbReference type="Proteomes" id="UP000606786">
    <property type="component" value="Unassembled WGS sequence"/>
</dbReference>
<sequence>YQPQITTYHQTTPHYQTKPYHEMSQNYFNRQPISQNKYGRLQYRQYQQNFQPPRPNGPKPPKPIPIDIDLSQQTRAVNYINRSNFNGIAGKRSNQLATTIRTNFNESISILTRNSWQR</sequence>